<dbReference type="SUPFAM" id="SSF55874">
    <property type="entry name" value="ATPase domain of HSP90 chaperone/DNA topoisomerase II/histidine kinase"/>
    <property type="match status" value="1"/>
</dbReference>
<evidence type="ECO:0000256" key="6">
    <source>
        <dbReference type="ARBA" id="ARBA00023012"/>
    </source>
</evidence>
<reference evidence="10" key="1">
    <citation type="submission" date="2016-09" db="EMBL/GenBank/DDBJ databases">
        <authorList>
            <person name="Wibberg D."/>
        </authorList>
    </citation>
    <scope>NUCLEOTIDE SEQUENCE [LARGE SCALE GENOMIC DNA]</scope>
</reference>
<dbReference type="SUPFAM" id="SSF47384">
    <property type="entry name" value="Homodimeric domain of signal transducing histidine kinase"/>
    <property type="match status" value="1"/>
</dbReference>
<evidence type="ECO:0000256" key="1">
    <source>
        <dbReference type="ARBA" id="ARBA00000085"/>
    </source>
</evidence>
<keyword evidence="4" id="KW-0808">Transferase</keyword>
<feature type="transmembrane region" description="Helical" evidence="7">
    <location>
        <begin position="20"/>
        <end position="43"/>
    </location>
</feature>
<dbReference type="RefSeq" id="WP_072707499.1">
    <property type="nucleotide sequence ID" value="NZ_FMJB01000057.1"/>
</dbReference>
<evidence type="ECO:0000313" key="10">
    <source>
        <dbReference type="Proteomes" id="UP000184085"/>
    </source>
</evidence>
<keyword evidence="7" id="KW-0472">Membrane</keyword>
<accession>A0A1M4N3W5</accession>
<evidence type="ECO:0000256" key="3">
    <source>
        <dbReference type="ARBA" id="ARBA00022553"/>
    </source>
</evidence>
<dbReference type="PANTHER" id="PTHR43711:SF26">
    <property type="entry name" value="SENSOR HISTIDINE KINASE RCSC"/>
    <property type="match status" value="1"/>
</dbReference>
<dbReference type="InterPro" id="IPR004358">
    <property type="entry name" value="Sig_transdc_His_kin-like_C"/>
</dbReference>
<evidence type="ECO:0000256" key="2">
    <source>
        <dbReference type="ARBA" id="ARBA00012438"/>
    </source>
</evidence>
<name>A0A1M4N3W5_9RHOB</name>
<dbReference type="InterPro" id="IPR003661">
    <property type="entry name" value="HisK_dim/P_dom"/>
</dbReference>
<keyword evidence="6" id="KW-0902">Two-component regulatory system</keyword>
<dbReference type="Gene3D" id="1.10.287.130">
    <property type="match status" value="1"/>
</dbReference>
<dbReference type="InterPro" id="IPR005467">
    <property type="entry name" value="His_kinase_dom"/>
</dbReference>
<keyword evidence="5" id="KW-0418">Kinase</keyword>
<proteinExistence type="predicted"/>
<dbReference type="SMART" id="SM00388">
    <property type="entry name" value="HisKA"/>
    <property type="match status" value="1"/>
</dbReference>
<evidence type="ECO:0000256" key="5">
    <source>
        <dbReference type="ARBA" id="ARBA00022777"/>
    </source>
</evidence>
<dbReference type="GO" id="GO:0000155">
    <property type="term" value="F:phosphorelay sensor kinase activity"/>
    <property type="evidence" value="ECO:0007669"/>
    <property type="project" value="InterPro"/>
</dbReference>
<keyword evidence="10" id="KW-1185">Reference proteome</keyword>
<dbReference type="PRINTS" id="PR00344">
    <property type="entry name" value="BCTRLSENSOR"/>
</dbReference>
<dbReference type="AlphaFoldDB" id="A0A1M4N3W5"/>
<evidence type="ECO:0000256" key="7">
    <source>
        <dbReference type="SAM" id="Phobius"/>
    </source>
</evidence>
<keyword evidence="3" id="KW-0597">Phosphoprotein</keyword>
<dbReference type="InterPro" id="IPR003594">
    <property type="entry name" value="HATPase_dom"/>
</dbReference>
<dbReference type="Gene3D" id="3.30.450.20">
    <property type="entry name" value="PAS domain"/>
    <property type="match status" value="1"/>
</dbReference>
<keyword evidence="7" id="KW-1133">Transmembrane helix</keyword>
<evidence type="ECO:0000256" key="4">
    <source>
        <dbReference type="ARBA" id="ARBA00022679"/>
    </source>
</evidence>
<feature type="domain" description="Histidine kinase" evidence="8">
    <location>
        <begin position="472"/>
        <end position="691"/>
    </location>
</feature>
<dbReference type="InterPro" id="IPR050736">
    <property type="entry name" value="Sensor_HK_Regulatory"/>
</dbReference>
<dbReference type="EC" id="2.7.13.3" evidence="2"/>
<dbReference type="InterPro" id="IPR036097">
    <property type="entry name" value="HisK_dim/P_sf"/>
</dbReference>
<dbReference type="Proteomes" id="UP000184085">
    <property type="component" value="Unassembled WGS sequence"/>
</dbReference>
<protein>
    <recommendedName>
        <fullName evidence="2">histidine kinase</fullName>
        <ecNumber evidence="2">2.7.13.3</ecNumber>
    </recommendedName>
</protein>
<evidence type="ECO:0000259" key="8">
    <source>
        <dbReference type="PROSITE" id="PS50109"/>
    </source>
</evidence>
<dbReference type="Pfam" id="PF02518">
    <property type="entry name" value="HATPase_c"/>
    <property type="match status" value="1"/>
</dbReference>
<dbReference type="InterPro" id="IPR036890">
    <property type="entry name" value="HATPase_C_sf"/>
</dbReference>
<dbReference type="PROSITE" id="PS50109">
    <property type="entry name" value="HIS_KIN"/>
    <property type="match status" value="1"/>
</dbReference>
<dbReference type="Gene3D" id="3.30.565.10">
    <property type="entry name" value="Histidine kinase-like ATPase, C-terminal domain"/>
    <property type="match status" value="1"/>
</dbReference>
<dbReference type="PANTHER" id="PTHR43711">
    <property type="entry name" value="TWO-COMPONENT HISTIDINE KINASE"/>
    <property type="match status" value="1"/>
</dbReference>
<comment type="catalytic activity">
    <reaction evidence="1">
        <text>ATP + protein L-histidine = ADP + protein N-phospho-L-histidine.</text>
        <dbReference type="EC" id="2.7.13.3"/>
    </reaction>
</comment>
<sequence length="691" mass="75301">MAQTELASTHRAIPLKKWLWNSYISAALIPLLLIELTFLGIYWGTGEFVYKRGAEAVTELSQAALSDAATREAQTISRRLATVEALTKVYADATGDALQQPADITQAEMDRHAYSPDGVFYTIRDNGGAAVFYSGIVPIEEAEQDKVWRTVRLDPLMKSIVGADPLIAQAYLNTHDSLNRIYPYFDVLDIFPPKMDIPSYNFYYEADEVHNPKGEVVWTDAYIDPAGAGWMVSSIAPVMGPEKLEAVVGIDITIKTIVDQVLDISLAGEGYAMLVGRDGTILALPPQGERDLGIEELLDHSYDQAILDDTFKPSEFNIFRRTDLAELALAMQDADSGIVDLEFDHPVMASWSTVEGPGWKLIAIANSDVLLTPSNKLREALGLVSGIMLVALILFYSVYFAVLWKRASKMSASVAQPLAELESDMADISQGGRLSQQRVHSVAELQNVNKHLVSMSGKLAAASRAKSAFLSAMSHELRTPLNAILGYTQILQMAEGQKIDASKMADLDQIARSSTELLTMVEGVMDLSRIEQGDLSTSFEAVDTVPLVRQAYNGLRSMALEKGVTFDIDAQADMDTTAMTDSGALSRILSQLISNAIKYNKAGGKVTVRLRDGDGDTLRIDVEDTGAGIAEDRQKDIFTPFERLGRENSDISGVGVGLSLTRRLVEVIGGDLSLKSTVGEGSTFSVRLPRP</sequence>
<keyword evidence="7" id="KW-0812">Transmembrane</keyword>
<organism evidence="9 10">
    <name type="scientific">Donghicola eburneus</name>
    <dbReference type="NCBI Taxonomy" id="393278"/>
    <lineage>
        <taxon>Bacteria</taxon>
        <taxon>Pseudomonadati</taxon>
        <taxon>Pseudomonadota</taxon>
        <taxon>Alphaproteobacteria</taxon>
        <taxon>Rhodobacterales</taxon>
        <taxon>Roseobacteraceae</taxon>
        <taxon>Donghicola</taxon>
    </lineage>
</organism>
<gene>
    <name evidence="9" type="ORF">KARMA_2923</name>
</gene>
<dbReference type="CDD" id="cd00082">
    <property type="entry name" value="HisKA"/>
    <property type="match status" value="1"/>
</dbReference>
<dbReference type="EMBL" id="FMJB01000057">
    <property type="protein sequence ID" value="SCM68698.1"/>
    <property type="molecule type" value="Genomic_DNA"/>
</dbReference>
<dbReference type="Pfam" id="PF00512">
    <property type="entry name" value="HisKA"/>
    <property type="match status" value="1"/>
</dbReference>
<dbReference type="SMART" id="SM00387">
    <property type="entry name" value="HATPase_c"/>
    <property type="match status" value="1"/>
</dbReference>
<evidence type="ECO:0000313" key="9">
    <source>
        <dbReference type="EMBL" id="SCM68698.1"/>
    </source>
</evidence>
<feature type="transmembrane region" description="Helical" evidence="7">
    <location>
        <begin position="380"/>
        <end position="404"/>
    </location>
</feature>